<feature type="region of interest" description="Disordered" evidence="1">
    <location>
        <begin position="16"/>
        <end position="42"/>
    </location>
</feature>
<evidence type="ECO:0000256" key="1">
    <source>
        <dbReference type="SAM" id="MobiDB-lite"/>
    </source>
</evidence>
<gene>
    <name evidence="2" type="ORF">E2C01_087161</name>
</gene>
<keyword evidence="3" id="KW-1185">Reference proteome</keyword>
<sequence>MNKLTDFEVLCYSLGGKESPPYYRASHSDSFSSLDEEPSGGARRSCVCRVVVSLLKPSHWGVIFVQHIPPVQCRTNAEAKHVERPPYCRSSPFPSTLRII</sequence>
<proteinExistence type="predicted"/>
<comment type="caution">
    <text evidence="2">The sequence shown here is derived from an EMBL/GenBank/DDBJ whole genome shotgun (WGS) entry which is preliminary data.</text>
</comment>
<dbReference type="AlphaFoldDB" id="A0A5B7JGJ5"/>
<dbReference type="EMBL" id="VSRR010090074">
    <property type="protein sequence ID" value="MPC92088.1"/>
    <property type="molecule type" value="Genomic_DNA"/>
</dbReference>
<organism evidence="2 3">
    <name type="scientific">Portunus trituberculatus</name>
    <name type="common">Swimming crab</name>
    <name type="synonym">Neptunus trituberculatus</name>
    <dbReference type="NCBI Taxonomy" id="210409"/>
    <lineage>
        <taxon>Eukaryota</taxon>
        <taxon>Metazoa</taxon>
        <taxon>Ecdysozoa</taxon>
        <taxon>Arthropoda</taxon>
        <taxon>Crustacea</taxon>
        <taxon>Multicrustacea</taxon>
        <taxon>Malacostraca</taxon>
        <taxon>Eumalacostraca</taxon>
        <taxon>Eucarida</taxon>
        <taxon>Decapoda</taxon>
        <taxon>Pleocyemata</taxon>
        <taxon>Brachyura</taxon>
        <taxon>Eubrachyura</taxon>
        <taxon>Portunoidea</taxon>
        <taxon>Portunidae</taxon>
        <taxon>Portuninae</taxon>
        <taxon>Portunus</taxon>
    </lineage>
</organism>
<name>A0A5B7JGJ5_PORTR</name>
<evidence type="ECO:0000313" key="2">
    <source>
        <dbReference type="EMBL" id="MPC92088.1"/>
    </source>
</evidence>
<evidence type="ECO:0000313" key="3">
    <source>
        <dbReference type="Proteomes" id="UP000324222"/>
    </source>
</evidence>
<protein>
    <submittedName>
        <fullName evidence="2">Uncharacterized protein</fullName>
    </submittedName>
</protein>
<reference evidence="2 3" key="1">
    <citation type="submission" date="2019-05" db="EMBL/GenBank/DDBJ databases">
        <title>Another draft genome of Portunus trituberculatus and its Hox gene families provides insights of decapod evolution.</title>
        <authorList>
            <person name="Jeong J.-H."/>
            <person name="Song I."/>
            <person name="Kim S."/>
            <person name="Choi T."/>
            <person name="Kim D."/>
            <person name="Ryu S."/>
            <person name="Kim W."/>
        </authorList>
    </citation>
    <scope>NUCLEOTIDE SEQUENCE [LARGE SCALE GENOMIC DNA]</scope>
    <source>
        <tissue evidence="2">Muscle</tissue>
    </source>
</reference>
<accession>A0A5B7JGJ5</accession>
<dbReference type="Proteomes" id="UP000324222">
    <property type="component" value="Unassembled WGS sequence"/>
</dbReference>